<accession>A0A316GE27</accession>
<proteinExistence type="inferred from homology"/>
<comment type="cofactor">
    <cofactor evidence="1">
        <name>heme b</name>
        <dbReference type="ChEBI" id="CHEBI:60344"/>
    </cofactor>
</comment>
<evidence type="ECO:0000256" key="6">
    <source>
        <dbReference type="ARBA" id="ARBA00022692"/>
    </source>
</evidence>
<dbReference type="AlphaFoldDB" id="A0A316GE27"/>
<dbReference type="InterPro" id="IPR011577">
    <property type="entry name" value="Cyt_b561_bac/Ni-Hgenase"/>
</dbReference>
<evidence type="ECO:0000256" key="7">
    <source>
        <dbReference type="ARBA" id="ARBA00022723"/>
    </source>
</evidence>
<dbReference type="GO" id="GO:0009055">
    <property type="term" value="F:electron transfer activity"/>
    <property type="evidence" value="ECO:0007669"/>
    <property type="project" value="InterPro"/>
</dbReference>
<evidence type="ECO:0000256" key="12">
    <source>
        <dbReference type="ARBA" id="ARBA00037975"/>
    </source>
</evidence>
<evidence type="ECO:0000256" key="4">
    <source>
        <dbReference type="ARBA" id="ARBA00022475"/>
    </source>
</evidence>
<feature type="transmembrane region" description="Helical" evidence="13">
    <location>
        <begin position="89"/>
        <end position="110"/>
    </location>
</feature>
<comment type="caution">
    <text evidence="15">The sequence shown here is derived from an EMBL/GenBank/DDBJ whole genome shotgun (WGS) entry which is preliminary data.</text>
</comment>
<keyword evidence="4" id="KW-1003">Cell membrane</keyword>
<evidence type="ECO:0000256" key="8">
    <source>
        <dbReference type="ARBA" id="ARBA00022982"/>
    </source>
</evidence>
<sequence length="178" mass="20427">MLKNTESSYGTLSKALHWLVALVVFTMFAVGFWMVELDYYSDWYKTAPHYHKSVGLLLSLVVIFRLFWRMINKRPEPLATHSRLEIFAAHVAHLLLYLALFAIFISGYLISTADGRGIEVFNWFTIPSAGEFIEQQEDIAGSLHKWLAYGLIALVSVHALAAIKHHFIDRDNTLKRML</sequence>
<keyword evidence="8" id="KW-0249">Electron transport</keyword>
<organism evidence="15 16">
    <name type="scientific">Pleionea mediterranea</name>
    <dbReference type="NCBI Taxonomy" id="523701"/>
    <lineage>
        <taxon>Bacteria</taxon>
        <taxon>Pseudomonadati</taxon>
        <taxon>Pseudomonadota</taxon>
        <taxon>Gammaproteobacteria</taxon>
        <taxon>Oceanospirillales</taxon>
        <taxon>Pleioneaceae</taxon>
        <taxon>Pleionea</taxon>
    </lineage>
</organism>
<feature type="transmembrane region" description="Helical" evidence="13">
    <location>
        <begin position="50"/>
        <end position="68"/>
    </location>
</feature>
<feature type="transmembrane region" description="Helical" evidence="13">
    <location>
        <begin position="146"/>
        <end position="167"/>
    </location>
</feature>
<dbReference type="RefSeq" id="WP_109762888.1">
    <property type="nucleotide sequence ID" value="NZ_QGGU01000004.1"/>
</dbReference>
<evidence type="ECO:0000256" key="3">
    <source>
        <dbReference type="ARBA" id="ARBA00022448"/>
    </source>
</evidence>
<evidence type="ECO:0000256" key="9">
    <source>
        <dbReference type="ARBA" id="ARBA00022989"/>
    </source>
</evidence>
<dbReference type="EMBL" id="QGGU01000004">
    <property type="protein sequence ID" value="PWK52907.1"/>
    <property type="molecule type" value="Genomic_DNA"/>
</dbReference>
<comment type="similarity">
    <text evidence="12">Belongs to the cytochrome b561 family.</text>
</comment>
<keyword evidence="9 13" id="KW-1133">Transmembrane helix</keyword>
<evidence type="ECO:0000259" key="14">
    <source>
        <dbReference type="Pfam" id="PF01292"/>
    </source>
</evidence>
<evidence type="ECO:0000256" key="1">
    <source>
        <dbReference type="ARBA" id="ARBA00001970"/>
    </source>
</evidence>
<dbReference type="InterPro" id="IPR052168">
    <property type="entry name" value="Cytochrome_b561_oxidase"/>
</dbReference>
<keyword evidence="3" id="KW-0813">Transport</keyword>
<evidence type="ECO:0000256" key="5">
    <source>
        <dbReference type="ARBA" id="ARBA00022617"/>
    </source>
</evidence>
<name>A0A316GE27_9GAMM</name>
<keyword evidence="6 13" id="KW-0812">Transmembrane</keyword>
<protein>
    <submittedName>
        <fullName evidence="15">Cytochrome b561</fullName>
    </submittedName>
</protein>
<dbReference type="GO" id="GO:0005886">
    <property type="term" value="C:plasma membrane"/>
    <property type="evidence" value="ECO:0007669"/>
    <property type="project" value="UniProtKB-SubCell"/>
</dbReference>
<dbReference type="GO" id="GO:0020037">
    <property type="term" value="F:heme binding"/>
    <property type="evidence" value="ECO:0007669"/>
    <property type="project" value="TreeGrafter"/>
</dbReference>
<dbReference type="Pfam" id="PF01292">
    <property type="entry name" value="Ni_hydr_CYTB"/>
    <property type="match status" value="1"/>
</dbReference>
<dbReference type="PANTHER" id="PTHR30529">
    <property type="entry name" value="CYTOCHROME B561"/>
    <property type="match status" value="1"/>
</dbReference>
<dbReference type="Gene3D" id="1.20.950.20">
    <property type="entry name" value="Transmembrane di-heme cytochromes, Chain C"/>
    <property type="match status" value="1"/>
</dbReference>
<evidence type="ECO:0000256" key="13">
    <source>
        <dbReference type="SAM" id="Phobius"/>
    </source>
</evidence>
<keyword evidence="5" id="KW-0349">Heme</keyword>
<keyword evidence="10" id="KW-0408">Iron</keyword>
<evidence type="ECO:0000256" key="2">
    <source>
        <dbReference type="ARBA" id="ARBA00004651"/>
    </source>
</evidence>
<evidence type="ECO:0000256" key="10">
    <source>
        <dbReference type="ARBA" id="ARBA00023004"/>
    </source>
</evidence>
<reference evidence="15 16" key="1">
    <citation type="submission" date="2018-05" db="EMBL/GenBank/DDBJ databases">
        <title>Genomic Encyclopedia of Type Strains, Phase IV (KMG-IV): sequencing the most valuable type-strain genomes for metagenomic binning, comparative biology and taxonomic classification.</title>
        <authorList>
            <person name="Goeker M."/>
        </authorList>
    </citation>
    <scope>NUCLEOTIDE SEQUENCE [LARGE SCALE GENOMIC DNA]</scope>
    <source>
        <strain evidence="15 16">DSM 25350</strain>
    </source>
</reference>
<dbReference type="GO" id="GO:0046872">
    <property type="term" value="F:metal ion binding"/>
    <property type="evidence" value="ECO:0007669"/>
    <property type="project" value="UniProtKB-KW"/>
</dbReference>
<keyword evidence="11 13" id="KW-0472">Membrane</keyword>
<keyword evidence="16" id="KW-1185">Reference proteome</keyword>
<comment type="subcellular location">
    <subcellularLocation>
        <location evidence="2">Cell membrane</location>
        <topology evidence="2">Multi-pass membrane protein</topology>
    </subcellularLocation>
</comment>
<evidence type="ECO:0000256" key="11">
    <source>
        <dbReference type="ARBA" id="ARBA00023136"/>
    </source>
</evidence>
<feature type="domain" description="Cytochrome b561 bacterial/Ni-hydrogenase" evidence="14">
    <location>
        <begin position="9"/>
        <end position="178"/>
    </location>
</feature>
<gene>
    <name evidence="15" type="ORF">C8D97_104125</name>
</gene>
<dbReference type="PANTHER" id="PTHR30529:SF1">
    <property type="entry name" value="CYTOCHROME B561 HOMOLOG 2"/>
    <property type="match status" value="1"/>
</dbReference>
<dbReference type="OrthoDB" id="9793784at2"/>
<dbReference type="GO" id="GO:0022904">
    <property type="term" value="P:respiratory electron transport chain"/>
    <property type="evidence" value="ECO:0007669"/>
    <property type="project" value="InterPro"/>
</dbReference>
<dbReference type="InterPro" id="IPR016174">
    <property type="entry name" value="Di-haem_cyt_TM"/>
</dbReference>
<dbReference type="Proteomes" id="UP000245790">
    <property type="component" value="Unassembled WGS sequence"/>
</dbReference>
<keyword evidence="7" id="KW-0479">Metal-binding</keyword>
<feature type="transmembrane region" description="Helical" evidence="13">
    <location>
        <begin position="15"/>
        <end position="35"/>
    </location>
</feature>
<dbReference type="SUPFAM" id="SSF81342">
    <property type="entry name" value="Transmembrane di-heme cytochromes"/>
    <property type="match status" value="1"/>
</dbReference>
<evidence type="ECO:0000313" key="15">
    <source>
        <dbReference type="EMBL" id="PWK52907.1"/>
    </source>
</evidence>
<evidence type="ECO:0000313" key="16">
    <source>
        <dbReference type="Proteomes" id="UP000245790"/>
    </source>
</evidence>